<keyword evidence="2" id="KW-1185">Reference proteome</keyword>
<sequence>MSLDRYISEVYNNNPYWFVEEVQQAHHISRISKVLNNKVYLNGRHSILEKEDIKYKEKELVTAKTILQTAKSIIKFHNSYIMGKRTSIIGSDEMIKHYNNVFRHGKFNLTNYKIVDTLNCYGDCYEYVYYNGSKITSKLIASEDGYPIYDDEGNYVGFIEHWTDAISNISYYYIYSDNKVDKITNRGGKYLLEESTINLTGLPIHYINGENKESENFGRSILEDIRPILDRLEYLINKMDDAITVLSLNPLAYTTGQRIEGTVSADAIGYVLNLDDGEFKYAVANLDSTSIKLLYDALIQQLQMVASVPSIAFGQTNIANVSEVSLKLIYQNLDNHCKQLEVYLRDGFNERFDKIEVLLNKKGIKFSDEDYLDVQFNYNRPIDNSEQIDQLSKQYADGAISKRTYIEKSPLTDNVDVELERIAEEGRTVEVVE</sequence>
<proteinExistence type="predicted"/>
<name>A0A926EXP8_9FIRM</name>
<comment type="caution">
    <text evidence="1">The sequence shown here is derived from an EMBL/GenBank/DDBJ whole genome shotgun (WGS) entry which is preliminary data.</text>
</comment>
<accession>A0A926EXP8</accession>
<dbReference type="Proteomes" id="UP000601171">
    <property type="component" value="Unassembled WGS sequence"/>
</dbReference>
<evidence type="ECO:0000313" key="2">
    <source>
        <dbReference type="Proteomes" id="UP000601171"/>
    </source>
</evidence>
<protein>
    <submittedName>
        <fullName evidence="1">Phage portal protein</fullName>
    </submittedName>
</protein>
<dbReference type="InterPro" id="IPR021145">
    <property type="entry name" value="Portal_protein_SPP1_Gp6-like"/>
</dbReference>
<reference evidence="1" key="1">
    <citation type="submission" date="2020-08" db="EMBL/GenBank/DDBJ databases">
        <title>Genome public.</title>
        <authorList>
            <person name="Liu C."/>
            <person name="Sun Q."/>
        </authorList>
    </citation>
    <scope>NUCLEOTIDE SEQUENCE</scope>
    <source>
        <strain evidence="1">BX21</strain>
    </source>
</reference>
<dbReference type="AlphaFoldDB" id="A0A926EXP8"/>
<dbReference type="RefSeq" id="WP_262429868.1">
    <property type="nucleotide sequence ID" value="NZ_JACRTG010000020.1"/>
</dbReference>
<evidence type="ECO:0000313" key="1">
    <source>
        <dbReference type="EMBL" id="MBC8588412.1"/>
    </source>
</evidence>
<dbReference type="EMBL" id="JACRTG010000020">
    <property type="protein sequence ID" value="MBC8588412.1"/>
    <property type="molecule type" value="Genomic_DNA"/>
</dbReference>
<organism evidence="1 2">
    <name type="scientific">Paratissierella segnis</name>
    <dbReference type="NCBI Taxonomy" id="2763679"/>
    <lineage>
        <taxon>Bacteria</taxon>
        <taxon>Bacillati</taxon>
        <taxon>Bacillota</taxon>
        <taxon>Tissierellia</taxon>
        <taxon>Tissierellales</taxon>
        <taxon>Tissierellaceae</taxon>
        <taxon>Paratissierella</taxon>
    </lineage>
</organism>
<dbReference type="Pfam" id="PF05133">
    <property type="entry name" value="SPP1_portal"/>
    <property type="match status" value="1"/>
</dbReference>
<gene>
    <name evidence="1" type="ORF">H8707_09180</name>
</gene>